<dbReference type="InParanoid" id="D7FX72"/>
<feature type="region of interest" description="Disordered" evidence="5">
    <location>
        <begin position="17"/>
        <end position="44"/>
    </location>
</feature>
<name>D7FX72_ECTSI</name>
<dbReference type="InterPro" id="IPR010652">
    <property type="entry name" value="DUF1232"/>
</dbReference>
<feature type="transmembrane region" description="Helical" evidence="6">
    <location>
        <begin position="127"/>
        <end position="145"/>
    </location>
</feature>
<dbReference type="EMBL" id="FN648509">
    <property type="protein sequence ID" value="CBJ26405.1"/>
    <property type="molecule type" value="Genomic_DNA"/>
</dbReference>
<evidence type="ECO:0000256" key="5">
    <source>
        <dbReference type="SAM" id="MobiDB-lite"/>
    </source>
</evidence>
<organism evidence="8 9">
    <name type="scientific">Ectocarpus siliculosus</name>
    <name type="common">Brown alga</name>
    <name type="synonym">Conferva siliculosa</name>
    <dbReference type="NCBI Taxonomy" id="2880"/>
    <lineage>
        <taxon>Eukaryota</taxon>
        <taxon>Sar</taxon>
        <taxon>Stramenopiles</taxon>
        <taxon>Ochrophyta</taxon>
        <taxon>PX clade</taxon>
        <taxon>Phaeophyceae</taxon>
        <taxon>Ectocarpales</taxon>
        <taxon>Ectocarpaceae</taxon>
        <taxon>Ectocarpus</taxon>
    </lineage>
</organism>
<feature type="transmembrane region" description="Helical" evidence="6">
    <location>
        <begin position="99"/>
        <end position="121"/>
    </location>
</feature>
<accession>D7FX72</accession>
<keyword evidence="3 6" id="KW-1133">Transmembrane helix</keyword>
<protein>
    <recommendedName>
        <fullName evidence="7">DUF1232 domain-containing protein</fullName>
    </recommendedName>
</protein>
<evidence type="ECO:0000256" key="2">
    <source>
        <dbReference type="ARBA" id="ARBA00022692"/>
    </source>
</evidence>
<keyword evidence="9" id="KW-1185">Reference proteome</keyword>
<comment type="subcellular location">
    <subcellularLocation>
        <location evidence="1">Endomembrane system</location>
        <topology evidence="1">Multi-pass membrane protein</topology>
    </subcellularLocation>
</comment>
<dbReference type="Proteomes" id="UP000002630">
    <property type="component" value="Linkage Group LG04"/>
</dbReference>
<feature type="domain" description="DUF1232" evidence="7">
    <location>
        <begin position="99"/>
        <end position="132"/>
    </location>
</feature>
<gene>
    <name evidence="8" type="ORF">Esi_0032_0149</name>
</gene>
<dbReference type="eggNOG" id="KOG2164">
    <property type="taxonomic scope" value="Eukaryota"/>
</dbReference>
<keyword evidence="4 6" id="KW-0472">Membrane</keyword>
<evidence type="ECO:0000256" key="4">
    <source>
        <dbReference type="ARBA" id="ARBA00023136"/>
    </source>
</evidence>
<evidence type="ECO:0000259" key="7">
    <source>
        <dbReference type="Pfam" id="PF06803"/>
    </source>
</evidence>
<feature type="transmembrane region" description="Helical" evidence="6">
    <location>
        <begin position="201"/>
        <end position="220"/>
    </location>
</feature>
<proteinExistence type="predicted"/>
<dbReference type="EMBL" id="FN649729">
    <property type="protein sequence ID" value="CBJ26405.1"/>
    <property type="molecule type" value="Genomic_DNA"/>
</dbReference>
<reference evidence="8 9" key="1">
    <citation type="journal article" date="2010" name="Nature">
        <title>The Ectocarpus genome and the independent evolution of multicellularity in brown algae.</title>
        <authorList>
            <person name="Cock J.M."/>
            <person name="Sterck L."/>
            <person name="Rouze P."/>
            <person name="Scornet D."/>
            <person name="Allen A.E."/>
            <person name="Amoutzias G."/>
            <person name="Anthouard V."/>
            <person name="Artiguenave F."/>
            <person name="Aury J.M."/>
            <person name="Badger J.H."/>
            <person name="Beszteri B."/>
            <person name="Billiau K."/>
            <person name="Bonnet E."/>
            <person name="Bothwell J.H."/>
            <person name="Bowler C."/>
            <person name="Boyen C."/>
            <person name="Brownlee C."/>
            <person name="Carrano C.J."/>
            <person name="Charrier B."/>
            <person name="Cho G.Y."/>
            <person name="Coelho S.M."/>
            <person name="Collen J."/>
            <person name="Corre E."/>
            <person name="Da Silva C."/>
            <person name="Delage L."/>
            <person name="Delaroque N."/>
            <person name="Dittami S.M."/>
            <person name="Doulbeau S."/>
            <person name="Elias M."/>
            <person name="Farnham G."/>
            <person name="Gachon C.M."/>
            <person name="Gschloessl B."/>
            <person name="Heesch S."/>
            <person name="Jabbari K."/>
            <person name="Jubin C."/>
            <person name="Kawai H."/>
            <person name="Kimura K."/>
            <person name="Kloareg B."/>
            <person name="Kupper F.C."/>
            <person name="Lang D."/>
            <person name="Le Bail A."/>
            <person name="Leblanc C."/>
            <person name="Lerouge P."/>
            <person name="Lohr M."/>
            <person name="Lopez P.J."/>
            <person name="Martens C."/>
            <person name="Maumus F."/>
            <person name="Michel G."/>
            <person name="Miranda-Saavedra D."/>
            <person name="Morales J."/>
            <person name="Moreau H."/>
            <person name="Motomura T."/>
            <person name="Nagasato C."/>
            <person name="Napoli C.A."/>
            <person name="Nelson D.R."/>
            <person name="Nyvall-Collen P."/>
            <person name="Peters A.F."/>
            <person name="Pommier C."/>
            <person name="Potin P."/>
            <person name="Poulain J."/>
            <person name="Quesneville H."/>
            <person name="Read B."/>
            <person name="Rensing S.A."/>
            <person name="Ritter A."/>
            <person name="Rousvoal S."/>
            <person name="Samanta M."/>
            <person name="Samson G."/>
            <person name="Schroeder D.C."/>
            <person name="Segurens B."/>
            <person name="Strittmatter M."/>
            <person name="Tonon T."/>
            <person name="Tregear J.W."/>
            <person name="Valentin K."/>
            <person name="von Dassow P."/>
            <person name="Yamagishi T."/>
            <person name="Van de Peer Y."/>
            <person name="Wincker P."/>
        </authorList>
    </citation>
    <scope>NUCLEOTIDE SEQUENCE [LARGE SCALE GENOMIC DNA]</scope>
    <source>
        <strain evidence="9">Ec32 / CCAP1310/4</strain>
    </source>
</reference>
<evidence type="ECO:0000313" key="9">
    <source>
        <dbReference type="Proteomes" id="UP000002630"/>
    </source>
</evidence>
<dbReference type="InterPro" id="IPR038896">
    <property type="entry name" value="RNF170"/>
</dbReference>
<evidence type="ECO:0000256" key="6">
    <source>
        <dbReference type="SAM" id="Phobius"/>
    </source>
</evidence>
<dbReference type="STRING" id="2880.D7FX72"/>
<evidence type="ECO:0000256" key="1">
    <source>
        <dbReference type="ARBA" id="ARBA00004127"/>
    </source>
</evidence>
<dbReference type="OrthoDB" id="9049620at2759"/>
<dbReference type="AlphaFoldDB" id="D7FX72"/>
<keyword evidence="2 6" id="KW-0812">Transmembrane</keyword>
<evidence type="ECO:0000256" key="3">
    <source>
        <dbReference type="ARBA" id="ARBA00022989"/>
    </source>
</evidence>
<evidence type="ECO:0000313" key="8">
    <source>
        <dbReference type="EMBL" id="CBJ26405.1"/>
    </source>
</evidence>
<dbReference type="GO" id="GO:0061630">
    <property type="term" value="F:ubiquitin protein ligase activity"/>
    <property type="evidence" value="ECO:0007669"/>
    <property type="project" value="InterPro"/>
</dbReference>
<dbReference type="Pfam" id="PF06803">
    <property type="entry name" value="DUF1232"/>
    <property type="match status" value="1"/>
</dbReference>
<dbReference type="GO" id="GO:0012505">
    <property type="term" value="C:endomembrane system"/>
    <property type="evidence" value="ECO:0007669"/>
    <property type="project" value="UniProtKB-SubCell"/>
</dbReference>
<sequence length="258" mass="26454">MCRQEVTMLYGAAGDAQAAGDTDEAHDARAGSAPATTTGSPEIQEEISRFNDRNSGRWRSPWQVIEDAPLLLRRLWSDLSRGDTRVFGELMRRGVQLQLFVAALYILSPIDVIPESLVGIAGLLDDLVVVVFLLLHLTSVYRTVLLSWERSRAARAEAAAAAAATATASGAEAAAAAAAAAAPPAAVASGEGRFDNSPQGAGMAAVLALMVGALLALAGGGEGQTAMAAGAMGAAVAAAAERYGSRAPRAMPPLAGDW</sequence>
<dbReference type="PANTHER" id="PTHR22894:SF5">
    <property type="entry name" value="RING-TYPE DOMAIN-CONTAINING PROTEIN"/>
    <property type="match status" value="1"/>
</dbReference>
<dbReference type="PANTHER" id="PTHR22894">
    <property type="entry name" value="RING-TYPE DOMAIN-CONTAINING PROTEIN"/>
    <property type="match status" value="1"/>
</dbReference>